<evidence type="ECO:0000256" key="1">
    <source>
        <dbReference type="ARBA" id="ARBA00004651"/>
    </source>
</evidence>
<keyword evidence="3" id="KW-0813">Transport</keyword>
<sequence length="725" mass="76408">MNIDQPAGVMACPACIATPAAMSRAAKTVDAASVEYQFSLPTVHCAACIQTIETQLSNLDYVDDVRVNLTRKRATVHARPQTPEQDIISAISALGYEAVPLDSATLSAGETDRAARDLAMRLGVAGFAMMNVMLLSVAVWSGASDATRDLFHWLSALITLPTVLFSARPFYTSAWRVIRVGRLNMDVPITLAILLASGMSLFETISHGDHAYFDAALSLTFFLLAGRYLDQKMRSVARSAATELAAMEVPTALRMNGTDMETVAIQDVVVGDVLMVQAGGKVPVDGRIISGVTDMDRSFLTGESDPVSVGINSDVNAGEINLSAPVQIQATAVGEDTLLHSLADLVSVAESAKSRYNSLADRAARIYAPAVHLLAIAAFVLWMWLTAGDVRVAMNIAVAVLIITCPCALGLAVPAVSTVASGRLFKSGILVKHATALERLAEIDAVVLDKTGTLTFGLPELVTQLSDDDLAVAAGIARQSAHPRSKAIVQAASARGVSAATVAEITEEPGMGLEGRHNGETVRLGRAVWAGCVSSTMTVLQIGTNVHSLEFRDSLRDGAADLIDAFKTRGIPVSLLSGDVKMAVDQVADELGIDNKFHEMLPQDKIEFLNQCTQSGQKVLMIGDGLNDVGALSVAHVSIAPASALEATRVAADMVLVSPDLRNVFSAIGTARSARSRILENFSVAAVYNMIAVPIAFAGFATPLAAAIAMSTSSIIVSLNALRTR</sequence>
<feature type="transmembrane region" description="Helical" evidence="15">
    <location>
        <begin position="183"/>
        <end position="205"/>
    </location>
</feature>
<evidence type="ECO:0000256" key="11">
    <source>
        <dbReference type="ARBA" id="ARBA00022967"/>
    </source>
</evidence>
<keyword evidence="9 15" id="KW-0067">ATP-binding</keyword>
<feature type="transmembrane region" description="Helical" evidence="15">
    <location>
        <begin position="150"/>
        <end position="171"/>
    </location>
</feature>
<dbReference type="SUPFAM" id="SSF56784">
    <property type="entry name" value="HAD-like"/>
    <property type="match status" value="1"/>
</dbReference>
<evidence type="ECO:0000256" key="14">
    <source>
        <dbReference type="ARBA" id="ARBA00023136"/>
    </source>
</evidence>
<dbReference type="Pfam" id="PF00122">
    <property type="entry name" value="E1-E2_ATPase"/>
    <property type="match status" value="1"/>
</dbReference>
<dbReference type="EMBL" id="MSPP01000002">
    <property type="protein sequence ID" value="OUD09839.1"/>
    <property type="molecule type" value="Genomic_DNA"/>
</dbReference>
<dbReference type="OrthoDB" id="9807843at2"/>
<dbReference type="InterPro" id="IPR001757">
    <property type="entry name" value="P_typ_ATPase"/>
</dbReference>
<comment type="subcellular location">
    <subcellularLocation>
        <location evidence="1">Cell membrane</location>
        <topology evidence="1">Multi-pass membrane protein</topology>
    </subcellularLocation>
</comment>
<dbReference type="Gene3D" id="3.30.70.100">
    <property type="match status" value="1"/>
</dbReference>
<dbReference type="InterPro" id="IPR023298">
    <property type="entry name" value="ATPase_P-typ_TM_dom_sf"/>
</dbReference>
<dbReference type="GO" id="GO:0016887">
    <property type="term" value="F:ATP hydrolysis activity"/>
    <property type="evidence" value="ECO:0007669"/>
    <property type="project" value="InterPro"/>
</dbReference>
<keyword evidence="11" id="KW-1278">Translocase</keyword>
<evidence type="ECO:0000256" key="8">
    <source>
        <dbReference type="ARBA" id="ARBA00022741"/>
    </source>
</evidence>
<dbReference type="NCBIfam" id="TIGR01525">
    <property type="entry name" value="ATPase-IB_hvy"/>
    <property type="match status" value="1"/>
</dbReference>
<keyword evidence="8 15" id="KW-0547">Nucleotide-binding</keyword>
<evidence type="ECO:0000256" key="7">
    <source>
        <dbReference type="ARBA" id="ARBA00022723"/>
    </source>
</evidence>
<evidence type="ECO:0000256" key="6">
    <source>
        <dbReference type="ARBA" id="ARBA00022692"/>
    </source>
</evidence>
<dbReference type="AlphaFoldDB" id="A0A251WZD3"/>
<feature type="transmembrane region" description="Helical" evidence="15">
    <location>
        <begin position="396"/>
        <end position="416"/>
    </location>
</feature>
<dbReference type="GO" id="GO:0043682">
    <property type="term" value="F:P-type divalent copper transporter activity"/>
    <property type="evidence" value="ECO:0007669"/>
    <property type="project" value="TreeGrafter"/>
</dbReference>
<dbReference type="Pfam" id="PF00702">
    <property type="entry name" value="Hydrolase"/>
    <property type="match status" value="1"/>
</dbReference>
<dbReference type="RefSeq" id="WP_086451177.1">
    <property type="nucleotide sequence ID" value="NZ_MSPP01000002.1"/>
</dbReference>
<dbReference type="CDD" id="cd00371">
    <property type="entry name" value="HMA"/>
    <property type="match status" value="1"/>
</dbReference>
<accession>A0A251WZD3</accession>
<dbReference type="InterPro" id="IPR017969">
    <property type="entry name" value="Heavy-metal-associated_CS"/>
</dbReference>
<dbReference type="SUPFAM" id="SSF81653">
    <property type="entry name" value="Calcium ATPase, transduction domain A"/>
    <property type="match status" value="1"/>
</dbReference>
<evidence type="ECO:0000256" key="13">
    <source>
        <dbReference type="ARBA" id="ARBA00023065"/>
    </source>
</evidence>
<keyword evidence="10" id="KW-0460">Magnesium</keyword>
<evidence type="ECO:0000256" key="5">
    <source>
        <dbReference type="ARBA" id="ARBA00022553"/>
    </source>
</evidence>
<dbReference type="InterPro" id="IPR023214">
    <property type="entry name" value="HAD_sf"/>
</dbReference>
<dbReference type="NCBIfam" id="TIGR01494">
    <property type="entry name" value="ATPase_P-type"/>
    <property type="match status" value="1"/>
</dbReference>
<dbReference type="SUPFAM" id="SSF81665">
    <property type="entry name" value="Calcium ATPase, transmembrane domain M"/>
    <property type="match status" value="1"/>
</dbReference>
<feature type="transmembrane region" description="Helical" evidence="15">
    <location>
        <begin position="363"/>
        <end position="384"/>
    </location>
</feature>
<keyword evidence="5" id="KW-0597">Phosphoprotein</keyword>
<evidence type="ECO:0000256" key="15">
    <source>
        <dbReference type="RuleBase" id="RU362081"/>
    </source>
</evidence>
<dbReference type="PANTHER" id="PTHR43520:SF5">
    <property type="entry name" value="CATION-TRANSPORTING P-TYPE ATPASE-RELATED"/>
    <property type="match status" value="1"/>
</dbReference>
<comment type="caution">
    <text evidence="17">The sequence shown here is derived from an EMBL/GenBank/DDBJ whole genome shotgun (WGS) entry which is preliminary data.</text>
</comment>
<dbReference type="GO" id="GO:0005524">
    <property type="term" value="F:ATP binding"/>
    <property type="evidence" value="ECO:0007669"/>
    <property type="project" value="UniProtKB-UniRule"/>
</dbReference>
<dbReference type="InterPro" id="IPR008250">
    <property type="entry name" value="ATPase_P-typ_transduc_dom_A_sf"/>
</dbReference>
<evidence type="ECO:0000256" key="10">
    <source>
        <dbReference type="ARBA" id="ARBA00022842"/>
    </source>
</evidence>
<reference evidence="17 18" key="1">
    <citation type="submission" date="2016-12" db="EMBL/GenBank/DDBJ databases">
        <title>The draft genome sequence of HSLHS2.</title>
        <authorList>
            <person name="Hu D."/>
            <person name="Wang L."/>
            <person name="Shao Z."/>
        </authorList>
    </citation>
    <scope>NUCLEOTIDE SEQUENCE [LARGE SCALE GENOMIC DNA]</scope>
    <source>
        <strain evidence="17">MCCC 1A06712</strain>
    </source>
</reference>
<dbReference type="Gene3D" id="3.40.50.1000">
    <property type="entry name" value="HAD superfamily/HAD-like"/>
    <property type="match status" value="1"/>
</dbReference>
<feature type="domain" description="HMA" evidence="16">
    <location>
        <begin position="34"/>
        <end position="99"/>
    </location>
</feature>
<dbReference type="InterPro" id="IPR059000">
    <property type="entry name" value="ATPase_P-type_domA"/>
</dbReference>
<evidence type="ECO:0000259" key="16">
    <source>
        <dbReference type="PROSITE" id="PS50846"/>
    </source>
</evidence>
<dbReference type="InterPro" id="IPR036412">
    <property type="entry name" value="HAD-like_sf"/>
</dbReference>
<dbReference type="NCBIfam" id="TIGR01511">
    <property type="entry name" value="ATPase-IB1_Cu"/>
    <property type="match status" value="1"/>
</dbReference>
<name>A0A251WZD3_9RHOB</name>
<dbReference type="Gene3D" id="3.40.1110.10">
    <property type="entry name" value="Calcium-transporting ATPase, cytoplasmic domain N"/>
    <property type="match status" value="1"/>
</dbReference>
<evidence type="ECO:0000256" key="2">
    <source>
        <dbReference type="ARBA" id="ARBA00006024"/>
    </source>
</evidence>
<evidence type="ECO:0000256" key="4">
    <source>
        <dbReference type="ARBA" id="ARBA00022475"/>
    </source>
</evidence>
<dbReference type="PANTHER" id="PTHR43520">
    <property type="entry name" value="ATP7, ISOFORM B"/>
    <property type="match status" value="1"/>
</dbReference>
<dbReference type="Proteomes" id="UP000194664">
    <property type="component" value="Unassembled WGS sequence"/>
</dbReference>
<dbReference type="PROSITE" id="PS50846">
    <property type="entry name" value="HMA_2"/>
    <property type="match status" value="1"/>
</dbReference>
<dbReference type="NCBIfam" id="TIGR01512">
    <property type="entry name" value="ATPase-IB2_Cd"/>
    <property type="match status" value="1"/>
</dbReference>
<protein>
    <submittedName>
        <fullName evidence="17">ATPase</fullName>
    </submittedName>
</protein>
<evidence type="ECO:0000256" key="9">
    <source>
        <dbReference type="ARBA" id="ARBA00022840"/>
    </source>
</evidence>
<gene>
    <name evidence="17" type="ORF">BVC71_08430</name>
</gene>
<keyword evidence="7 15" id="KW-0479">Metal-binding</keyword>
<dbReference type="PROSITE" id="PS01047">
    <property type="entry name" value="HMA_1"/>
    <property type="match status" value="1"/>
</dbReference>
<keyword evidence="18" id="KW-1185">Reference proteome</keyword>
<dbReference type="GO" id="GO:0055070">
    <property type="term" value="P:copper ion homeostasis"/>
    <property type="evidence" value="ECO:0007669"/>
    <property type="project" value="TreeGrafter"/>
</dbReference>
<keyword evidence="14 15" id="KW-0472">Membrane</keyword>
<feature type="transmembrane region" description="Helical" evidence="15">
    <location>
        <begin position="122"/>
        <end position="144"/>
    </location>
</feature>
<dbReference type="Gene3D" id="2.70.150.10">
    <property type="entry name" value="Calcium-transporting ATPase, cytoplasmic transduction domain A"/>
    <property type="match status" value="1"/>
</dbReference>
<dbReference type="InterPro" id="IPR023299">
    <property type="entry name" value="ATPase_P-typ_cyto_dom_N"/>
</dbReference>
<dbReference type="Pfam" id="PF00403">
    <property type="entry name" value="HMA"/>
    <property type="match status" value="1"/>
</dbReference>
<keyword evidence="4 15" id="KW-1003">Cell membrane</keyword>
<keyword evidence="12 15" id="KW-1133">Transmembrane helix</keyword>
<organism evidence="17 18">
    <name type="scientific">Marivivens niveibacter</name>
    <dbReference type="NCBI Taxonomy" id="1930667"/>
    <lineage>
        <taxon>Bacteria</taxon>
        <taxon>Pseudomonadati</taxon>
        <taxon>Pseudomonadota</taxon>
        <taxon>Alphaproteobacteria</taxon>
        <taxon>Rhodobacterales</taxon>
        <taxon>Paracoccaceae</taxon>
        <taxon>Marivivens group</taxon>
        <taxon>Marivivens</taxon>
    </lineage>
</organism>
<dbReference type="SUPFAM" id="SSF55008">
    <property type="entry name" value="HMA, heavy metal-associated domain"/>
    <property type="match status" value="1"/>
</dbReference>
<evidence type="ECO:0000313" key="17">
    <source>
        <dbReference type="EMBL" id="OUD09839.1"/>
    </source>
</evidence>
<dbReference type="PROSITE" id="PS01229">
    <property type="entry name" value="COF_2"/>
    <property type="match status" value="1"/>
</dbReference>
<feature type="transmembrane region" description="Helical" evidence="15">
    <location>
        <begin position="211"/>
        <end position="229"/>
    </location>
</feature>
<dbReference type="PRINTS" id="PR00120">
    <property type="entry name" value="HATPASE"/>
</dbReference>
<proteinExistence type="inferred from homology"/>
<dbReference type="PROSITE" id="PS00154">
    <property type="entry name" value="ATPASE_E1_E2"/>
    <property type="match status" value="1"/>
</dbReference>
<dbReference type="InterPro" id="IPR006121">
    <property type="entry name" value="HMA_dom"/>
</dbReference>
<evidence type="ECO:0000256" key="3">
    <source>
        <dbReference type="ARBA" id="ARBA00022448"/>
    </source>
</evidence>
<feature type="transmembrane region" description="Helical" evidence="15">
    <location>
        <begin position="678"/>
        <end position="698"/>
    </location>
</feature>
<dbReference type="PRINTS" id="PR00119">
    <property type="entry name" value="CATATPASE"/>
</dbReference>
<keyword evidence="13" id="KW-0406">Ion transport</keyword>
<dbReference type="GO" id="GO:0005886">
    <property type="term" value="C:plasma membrane"/>
    <property type="evidence" value="ECO:0007669"/>
    <property type="project" value="UniProtKB-SubCell"/>
</dbReference>
<dbReference type="InterPro" id="IPR036163">
    <property type="entry name" value="HMA_dom_sf"/>
</dbReference>
<feature type="transmembrane region" description="Helical" evidence="15">
    <location>
        <begin position="704"/>
        <end position="722"/>
    </location>
</feature>
<evidence type="ECO:0000313" key="18">
    <source>
        <dbReference type="Proteomes" id="UP000194664"/>
    </source>
</evidence>
<evidence type="ECO:0000256" key="12">
    <source>
        <dbReference type="ARBA" id="ARBA00022989"/>
    </source>
</evidence>
<dbReference type="InterPro" id="IPR027256">
    <property type="entry name" value="P-typ_ATPase_IB"/>
</dbReference>
<keyword evidence="6 15" id="KW-0812">Transmembrane</keyword>
<dbReference type="InterPro" id="IPR018303">
    <property type="entry name" value="ATPase_P-typ_P_site"/>
</dbReference>
<comment type="similarity">
    <text evidence="2 15">Belongs to the cation transport ATPase (P-type) (TC 3.A.3) family. Type IB subfamily.</text>
</comment>
<dbReference type="GO" id="GO:0005507">
    <property type="term" value="F:copper ion binding"/>
    <property type="evidence" value="ECO:0007669"/>
    <property type="project" value="TreeGrafter"/>
</dbReference>